<evidence type="ECO:0000313" key="1">
    <source>
        <dbReference type="EMBL" id="KKN81555.1"/>
    </source>
</evidence>
<organism evidence="1">
    <name type="scientific">marine sediment metagenome</name>
    <dbReference type="NCBI Taxonomy" id="412755"/>
    <lineage>
        <taxon>unclassified sequences</taxon>
        <taxon>metagenomes</taxon>
        <taxon>ecological metagenomes</taxon>
    </lineage>
</organism>
<reference evidence="1" key="1">
    <citation type="journal article" date="2015" name="Nature">
        <title>Complex archaea that bridge the gap between prokaryotes and eukaryotes.</title>
        <authorList>
            <person name="Spang A."/>
            <person name="Saw J.H."/>
            <person name="Jorgensen S.L."/>
            <person name="Zaremba-Niedzwiedzka K."/>
            <person name="Martijn J."/>
            <person name="Lind A.E."/>
            <person name="van Eijk R."/>
            <person name="Schleper C."/>
            <person name="Guy L."/>
            <person name="Ettema T.J."/>
        </authorList>
    </citation>
    <scope>NUCLEOTIDE SEQUENCE</scope>
</reference>
<dbReference type="AlphaFoldDB" id="A0A0F9TJZ8"/>
<proteinExistence type="predicted"/>
<comment type="caution">
    <text evidence="1">The sequence shown here is derived from an EMBL/GenBank/DDBJ whole genome shotgun (WGS) entry which is preliminary data.</text>
</comment>
<protein>
    <submittedName>
        <fullName evidence="1">Uncharacterized protein</fullName>
    </submittedName>
</protein>
<dbReference type="EMBL" id="LAZR01000213">
    <property type="protein sequence ID" value="KKN81555.1"/>
    <property type="molecule type" value="Genomic_DNA"/>
</dbReference>
<accession>A0A0F9TJZ8</accession>
<gene>
    <name evidence="1" type="ORF">LCGC14_0318140</name>
</gene>
<name>A0A0F9TJZ8_9ZZZZ</name>
<sequence>MKTVLNPEDMPKGSHYAILKFRSRHIPADERSKENPGHGYAAHDDPYIQYLVTEDQEEWKKEITRLSLGNSNSNSNNKFVAFRSTALAEIELKVQVHIK</sequence>